<keyword evidence="1" id="KW-0645">Protease</keyword>
<proteinExistence type="predicted"/>
<accession>A0A9P7F4P1</accession>
<evidence type="ECO:0000259" key="2">
    <source>
        <dbReference type="Pfam" id="PF00026"/>
    </source>
</evidence>
<reference evidence="3" key="1">
    <citation type="journal article" date="2020" name="New Phytol.">
        <title>Comparative genomics reveals dynamic genome evolution in host specialist ectomycorrhizal fungi.</title>
        <authorList>
            <person name="Lofgren L.A."/>
            <person name="Nguyen N.H."/>
            <person name="Vilgalys R."/>
            <person name="Ruytinx J."/>
            <person name="Liao H.L."/>
            <person name="Branco S."/>
            <person name="Kuo A."/>
            <person name="LaButti K."/>
            <person name="Lipzen A."/>
            <person name="Andreopoulos W."/>
            <person name="Pangilinan J."/>
            <person name="Riley R."/>
            <person name="Hundley H."/>
            <person name="Na H."/>
            <person name="Barry K."/>
            <person name="Grigoriev I.V."/>
            <person name="Stajich J.E."/>
            <person name="Kennedy P.G."/>
        </authorList>
    </citation>
    <scope>NUCLEOTIDE SEQUENCE</scope>
    <source>
        <strain evidence="3">FC423</strain>
    </source>
</reference>
<dbReference type="InterPro" id="IPR033121">
    <property type="entry name" value="PEPTIDASE_A1"/>
</dbReference>
<dbReference type="GeneID" id="64696045"/>
<evidence type="ECO:0000313" key="3">
    <source>
        <dbReference type="EMBL" id="KAG2107223.1"/>
    </source>
</evidence>
<comment type="caution">
    <text evidence="3">The sequence shown here is derived from an EMBL/GenBank/DDBJ whole genome shotgun (WGS) entry which is preliminary data.</text>
</comment>
<evidence type="ECO:0000313" key="4">
    <source>
        <dbReference type="Proteomes" id="UP000823399"/>
    </source>
</evidence>
<organism evidence="3 4">
    <name type="scientific">Suillus discolor</name>
    <dbReference type="NCBI Taxonomy" id="1912936"/>
    <lineage>
        <taxon>Eukaryota</taxon>
        <taxon>Fungi</taxon>
        <taxon>Dikarya</taxon>
        <taxon>Basidiomycota</taxon>
        <taxon>Agaricomycotina</taxon>
        <taxon>Agaricomycetes</taxon>
        <taxon>Agaricomycetidae</taxon>
        <taxon>Boletales</taxon>
        <taxon>Suillineae</taxon>
        <taxon>Suillaceae</taxon>
        <taxon>Suillus</taxon>
    </lineage>
</organism>
<dbReference type="OrthoDB" id="660550at2759"/>
<keyword evidence="1" id="KW-0064">Aspartyl protease</keyword>
<dbReference type="InterPro" id="IPR021109">
    <property type="entry name" value="Peptidase_aspartic_dom_sf"/>
</dbReference>
<name>A0A9P7F4P1_9AGAM</name>
<sequence length="371" mass="40348">MSHVVIRAIPFATRLRAAQGGAKELLKRDRVRAQKFVAGKSHHAFVAAKAKRYSSTGADSSIDVTDSGVTYTTQVGVGSPATDYTLLIDTEDEEISQGLPLLAYTKHTCIGTWNVRHITALATACVWNMLIQLSISPSMSSQSYLFHRTTSCTQYGLIGGQNLIGFEVSAVPKDYIQSSENRNTPSTFVLRCSWHRRHSNQGTDSLNITAHVTPAREASKDWDVAFPMSPADGPKSGIVAWFLGVACKSGLVFLLSMSGQISTTDMATPYWGIDQSVSYGTGQTILNTTAGIVDTGTTLLLLATEAFQAYQQATGAVEDQRVQFDEPTMFWRSRDMIVALFRLISESGVRGPAEGMAVFSNFCFTSVRLSI</sequence>
<dbReference type="Pfam" id="PF00026">
    <property type="entry name" value="Asp"/>
    <property type="match status" value="1"/>
</dbReference>
<dbReference type="AlphaFoldDB" id="A0A9P7F4P1"/>
<gene>
    <name evidence="3" type="ORF">F5147DRAFT_653448</name>
</gene>
<dbReference type="InterPro" id="IPR001969">
    <property type="entry name" value="Aspartic_peptidase_AS"/>
</dbReference>
<evidence type="ECO:0000256" key="1">
    <source>
        <dbReference type="ARBA" id="ARBA00022750"/>
    </source>
</evidence>
<protein>
    <recommendedName>
        <fullName evidence="2">Peptidase A1 domain-containing protein</fullName>
    </recommendedName>
</protein>
<keyword evidence="4" id="KW-1185">Reference proteome</keyword>
<dbReference type="PROSITE" id="PS00141">
    <property type="entry name" value="ASP_PROTEASE"/>
    <property type="match status" value="1"/>
</dbReference>
<dbReference type="GO" id="GO:0004190">
    <property type="term" value="F:aspartic-type endopeptidase activity"/>
    <property type="evidence" value="ECO:0007669"/>
    <property type="project" value="UniProtKB-KW"/>
</dbReference>
<dbReference type="GO" id="GO:0006508">
    <property type="term" value="P:proteolysis"/>
    <property type="evidence" value="ECO:0007669"/>
    <property type="project" value="InterPro"/>
</dbReference>
<dbReference type="SUPFAM" id="SSF50630">
    <property type="entry name" value="Acid proteases"/>
    <property type="match status" value="1"/>
</dbReference>
<dbReference type="Proteomes" id="UP000823399">
    <property type="component" value="Unassembled WGS sequence"/>
</dbReference>
<dbReference type="RefSeq" id="XP_041292101.1">
    <property type="nucleotide sequence ID" value="XM_041433786.1"/>
</dbReference>
<dbReference type="EMBL" id="JABBWM010000032">
    <property type="protein sequence ID" value="KAG2107223.1"/>
    <property type="molecule type" value="Genomic_DNA"/>
</dbReference>
<feature type="domain" description="Peptidase A1" evidence="2">
    <location>
        <begin position="257"/>
        <end position="321"/>
    </location>
</feature>
<keyword evidence="1" id="KW-0378">Hydrolase</keyword>
<dbReference type="Gene3D" id="2.40.70.10">
    <property type="entry name" value="Acid Proteases"/>
    <property type="match status" value="1"/>
</dbReference>